<keyword evidence="3" id="KW-1185">Reference proteome</keyword>
<evidence type="ECO:0000256" key="1">
    <source>
        <dbReference type="SAM" id="MobiDB-lite"/>
    </source>
</evidence>
<dbReference type="Proteomes" id="UP000601435">
    <property type="component" value="Unassembled WGS sequence"/>
</dbReference>
<feature type="compositionally biased region" description="Low complexity" evidence="1">
    <location>
        <begin position="16"/>
        <end position="27"/>
    </location>
</feature>
<feature type="region of interest" description="Disordered" evidence="1">
    <location>
        <begin position="1"/>
        <end position="27"/>
    </location>
</feature>
<name>A0A813CKV2_9DINO</name>
<protein>
    <submittedName>
        <fullName evidence="2">Osm1 protein</fullName>
    </submittedName>
</protein>
<feature type="region of interest" description="Disordered" evidence="1">
    <location>
        <begin position="242"/>
        <end position="279"/>
    </location>
</feature>
<evidence type="ECO:0000313" key="2">
    <source>
        <dbReference type="EMBL" id="CAE7945026.1"/>
    </source>
</evidence>
<feature type="compositionally biased region" description="Basic and acidic residues" evidence="1">
    <location>
        <begin position="263"/>
        <end position="272"/>
    </location>
</feature>
<reference evidence="2" key="1">
    <citation type="submission" date="2021-02" db="EMBL/GenBank/DDBJ databases">
        <authorList>
            <person name="Dougan E. K."/>
            <person name="Rhodes N."/>
            <person name="Thang M."/>
            <person name="Chan C."/>
        </authorList>
    </citation>
    <scope>NUCLEOTIDE SEQUENCE</scope>
</reference>
<dbReference type="OrthoDB" id="438845at2759"/>
<proteinExistence type="predicted"/>
<accession>A0A813CKV2</accession>
<evidence type="ECO:0000313" key="3">
    <source>
        <dbReference type="Proteomes" id="UP000601435"/>
    </source>
</evidence>
<organism evidence="2 3">
    <name type="scientific">Symbiodinium necroappetens</name>
    <dbReference type="NCBI Taxonomy" id="1628268"/>
    <lineage>
        <taxon>Eukaryota</taxon>
        <taxon>Sar</taxon>
        <taxon>Alveolata</taxon>
        <taxon>Dinophyceae</taxon>
        <taxon>Suessiales</taxon>
        <taxon>Symbiodiniaceae</taxon>
        <taxon>Symbiodinium</taxon>
    </lineage>
</organism>
<dbReference type="EMBL" id="CAJNJA010102874">
    <property type="protein sequence ID" value="CAE7945026.1"/>
    <property type="molecule type" value="Genomic_DNA"/>
</dbReference>
<sequence>MMPGGGAPMPGGMPGGAPATGSSGMPMPMMGMSPGMPMGMNNMGMSPGMSGMGMPMGMPMMGGMGGMGMNAMGMPMMQMNPMAMMSMAAMMNNMMEPQEEKTVEPPPDPIDSRVRDICRHFGIEEKICEKLNKAMKTREDFDEDMQVLWHIMERGAQNNKKAVDVMLVKIRELNNGTFIGKDLLDPEIKDFASKYNLDDQLLHRLIKTMKKRKHHKSQDLKDMDERIGNAKHPSGLLVRMLEGLEENGKMPPAPGWLTQSQPGRREPAEKTRASRSRSR</sequence>
<dbReference type="AlphaFoldDB" id="A0A813CKV2"/>
<feature type="compositionally biased region" description="Gly residues" evidence="1">
    <location>
        <begin position="1"/>
        <end position="15"/>
    </location>
</feature>
<comment type="caution">
    <text evidence="2">The sequence shown here is derived from an EMBL/GenBank/DDBJ whole genome shotgun (WGS) entry which is preliminary data.</text>
</comment>
<gene>
    <name evidence="2" type="primary">osm1</name>
    <name evidence="2" type="ORF">SNEC2469_LOCUS35476</name>
</gene>